<protein>
    <submittedName>
        <fullName evidence="2">Uncharacterized protein</fullName>
    </submittedName>
</protein>
<dbReference type="OrthoDB" id="4184334at2759"/>
<dbReference type="EMBL" id="LGUA01000129">
    <property type="protein sequence ID" value="OAX83859.1"/>
    <property type="molecule type" value="Genomic_DNA"/>
</dbReference>
<proteinExistence type="predicted"/>
<accession>A0A1B7P4B8</accession>
<keyword evidence="1" id="KW-1133">Transmembrane helix</keyword>
<feature type="non-terminal residue" evidence="2">
    <location>
        <position position="331"/>
    </location>
</feature>
<dbReference type="AlphaFoldDB" id="A0A1B7P4B8"/>
<keyword evidence="1" id="KW-0812">Transmembrane</keyword>
<dbReference type="Proteomes" id="UP000091918">
    <property type="component" value="Unassembled WGS sequence"/>
</dbReference>
<sequence length="331" mass="37410">MDLLGLAMFSISVALFGGFHKILLTDIRPENSFLRRLYGGFRSGYVLGKLGEILDIVLPVEQPNTALENLDRSLHINPTVYNSSMPPLQTCPVPAGALSSAPMWPGHTPERTPARNFFVPRALAEILNFFSADRVLWFSRFLETRRTFLLNSNDTFILHVGTALLVLSVICIYSLFAITMCKLIRSNLVGRARAAFDEIDNVLTESELQRSLLLRRMEPLKTSVETVALFQATAETLQQRVTAVASTFNQCSDELLEECALLKKAVYEMRREYSTQPPRDDLFDDCIKIFKDSFTAVKIDIAGEIDQLKDLIPNYYISEFHRAVRKFDGNT</sequence>
<name>A0A1B7P4B8_9EURO</name>
<gene>
    <name evidence="2" type="ORF">ACJ72_01789</name>
</gene>
<feature type="transmembrane region" description="Helical" evidence="1">
    <location>
        <begin position="156"/>
        <end position="176"/>
    </location>
</feature>
<keyword evidence="1" id="KW-0472">Membrane</keyword>
<evidence type="ECO:0000313" key="2">
    <source>
        <dbReference type="EMBL" id="OAX83859.1"/>
    </source>
</evidence>
<evidence type="ECO:0000313" key="3">
    <source>
        <dbReference type="Proteomes" id="UP000091918"/>
    </source>
</evidence>
<organism evidence="2 3">
    <name type="scientific">Emergomyces africanus</name>
    <dbReference type="NCBI Taxonomy" id="1955775"/>
    <lineage>
        <taxon>Eukaryota</taxon>
        <taxon>Fungi</taxon>
        <taxon>Dikarya</taxon>
        <taxon>Ascomycota</taxon>
        <taxon>Pezizomycotina</taxon>
        <taxon>Eurotiomycetes</taxon>
        <taxon>Eurotiomycetidae</taxon>
        <taxon>Onygenales</taxon>
        <taxon>Ajellomycetaceae</taxon>
        <taxon>Emergomyces</taxon>
    </lineage>
</organism>
<comment type="caution">
    <text evidence="2">The sequence shown here is derived from an EMBL/GenBank/DDBJ whole genome shotgun (WGS) entry which is preliminary data.</text>
</comment>
<keyword evidence="3" id="KW-1185">Reference proteome</keyword>
<reference evidence="2 3" key="1">
    <citation type="submission" date="2015-07" db="EMBL/GenBank/DDBJ databases">
        <title>Emmonsia species relationships and genome sequence.</title>
        <authorList>
            <person name="Cuomo C.A."/>
            <person name="Schwartz I.S."/>
            <person name="Kenyon C."/>
            <person name="de Hoog G.S."/>
            <person name="Govender N.P."/>
            <person name="Botha A."/>
            <person name="Moreno L."/>
            <person name="de Vries M."/>
            <person name="Munoz J.F."/>
            <person name="Stielow J.B."/>
        </authorList>
    </citation>
    <scope>NUCLEOTIDE SEQUENCE [LARGE SCALE GENOMIC DNA]</scope>
    <source>
        <strain evidence="2 3">CBS 136260</strain>
    </source>
</reference>
<evidence type="ECO:0000256" key="1">
    <source>
        <dbReference type="SAM" id="Phobius"/>
    </source>
</evidence>